<dbReference type="GO" id="GO:0043252">
    <property type="term" value="P:sodium-independent organic anion transport"/>
    <property type="evidence" value="ECO:0007669"/>
    <property type="project" value="TreeGrafter"/>
</dbReference>
<dbReference type="EMBL" id="GHWJ01004652">
    <property type="protein sequence ID" value="NOV37389.1"/>
    <property type="molecule type" value="Transcribed_RNA"/>
</dbReference>
<dbReference type="GO" id="GO:0015347">
    <property type="term" value="F:sodium-independent organic anion transmembrane transporter activity"/>
    <property type="evidence" value="ECO:0007669"/>
    <property type="project" value="TreeGrafter"/>
</dbReference>
<dbReference type="Pfam" id="PF03137">
    <property type="entry name" value="OATP"/>
    <property type="match status" value="1"/>
</dbReference>
<accession>A0A6M2CUL6</accession>
<organism evidence="3">
    <name type="scientific">Rhipicephalus microplus</name>
    <name type="common">Cattle tick</name>
    <name type="synonym">Boophilus microplus</name>
    <dbReference type="NCBI Taxonomy" id="6941"/>
    <lineage>
        <taxon>Eukaryota</taxon>
        <taxon>Metazoa</taxon>
        <taxon>Ecdysozoa</taxon>
        <taxon>Arthropoda</taxon>
        <taxon>Chelicerata</taxon>
        <taxon>Arachnida</taxon>
        <taxon>Acari</taxon>
        <taxon>Parasitiformes</taxon>
        <taxon>Ixodida</taxon>
        <taxon>Ixodoidea</taxon>
        <taxon>Ixodidae</taxon>
        <taxon>Rhipicephalinae</taxon>
        <taxon>Rhipicephalus</taxon>
        <taxon>Boophilus</taxon>
    </lineage>
</organism>
<keyword evidence="2" id="KW-0812">Transmembrane</keyword>
<evidence type="ECO:0000313" key="3">
    <source>
        <dbReference type="EMBL" id="NOV37389.1"/>
    </source>
</evidence>
<dbReference type="VEuPathDB" id="VectorBase:LOC119173920"/>
<proteinExistence type="predicted"/>
<feature type="transmembrane region" description="Helical" evidence="2">
    <location>
        <begin position="204"/>
        <end position="226"/>
    </location>
</feature>
<keyword evidence="2" id="KW-0472">Membrane</keyword>
<dbReference type="InterPro" id="IPR004156">
    <property type="entry name" value="OATP"/>
</dbReference>
<dbReference type="GO" id="GO:0016323">
    <property type="term" value="C:basolateral plasma membrane"/>
    <property type="evidence" value="ECO:0007669"/>
    <property type="project" value="TreeGrafter"/>
</dbReference>
<feature type="compositionally biased region" description="Acidic residues" evidence="1">
    <location>
        <begin position="280"/>
        <end position="289"/>
    </location>
</feature>
<evidence type="ECO:0000256" key="1">
    <source>
        <dbReference type="SAM" id="MobiDB-lite"/>
    </source>
</evidence>
<dbReference type="PANTHER" id="PTHR11388:SF76">
    <property type="entry name" value="SOLUTE CARRIER ORGANIC ANION TRANSPORTER FAMILY MEMBER"/>
    <property type="match status" value="1"/>
</dbReference>
<feature type="region of interest" description="Disordered" evidence="1">
    <location>
        <begin position="252"/>
        <end position="306"/>
    </location>
</feature>
<dbReference type="OrthoDB" id="5062115at2759"/>
<name>A0A6M2CUL6_RHIMP</name>
<sequence>MSPLPMHLFVDSKLSTLSIMPTSVFLSYRSSIEVGCSGSCNCTTTHFQPVCDPVNDTVFFSPCHAGCTKISAAESGTVSLESCSCFPKLQAQHEHQAADQQAPYLGLCTSDACSHVMTFIALSSLVGFIVRSTTVAHTIVGLRIVPREEKAMALGVQEGLSSIFTYIPYPMLYGAIFDSACLVWEDKCGKPGVCWLYDTDRLRYAYHGLSVAILLTAIIFELGLVYHSGHISDFYSDPTAPTSSRHKAFLGIGDGSEGSPLVDEQKIKGKRKSEHTEGESSGDEDEDPEMSCSCCKQKSKDQASTC</sequence>
<keyword evidence="2" id="KW-1133">Transmembrane helix</keyword>
<dbReference type="PANTHER" id="PTHR11388">
    <property type="entry name" value="ORGANIC ANION TRANSPORTER"/>
    <property type="match status" value="1"/>
</dbReference>
<evidence type="ECO:0000256" key="2">
    <source>
        <dbReference type="SAM" id="Phobius"/>
    </source>
</evidence>
<protein>
    <submittedName>
        <fullName evidence="3">Putative organic anion transporting polypeptide</fullName>
    </submittedName>
</protein>
<dbReference type="AlphaFoldDB" id="A0A6M2CUL6"/>
<reference evidence="3" key="1">
    <citation type="submission" date="2019-09" db="EMBL/GenBank/DDBJ databases">
        <title>Organ-specific transcriptomic study of the physiology of the cattle tick, Rhipicephalus microplus.</title>
        <authorList>
            <person name="Tirloni L."/>
            <person name="Braz G."/>
            <person name="Gandara A.C.P."/>
            <person name="Sabadin G.A."/>
            <person name="da Silva R.M."/>
            <person name="Guizzo M.G."/>
            <person name="Machado J.A."/>
            <person name="Costa E.P."/>
            <person name="Gomes H.F."/>
            <person name="Moraes J."/>
            <person name="Mota M.B.S."/>
            <person name="Mesquita R.D."/>
            <person name="Alvarenga P.H."/>
            <person name="Alves F."/>
            <person name="Seixas A."/>
            <person name="da Fonseca R.N."/>
            <person name="Fogaca A."/>
            <person name="Logullo C."/>
            <person name="Tanaka A."/>
            <person name="Daffre S."/>
            <person name="Termignoni C."/>
            <person name="Vaz I.S.Jr."/>
            <person name="Oliveira P.L."/>
            <person name="Ribeiro J.M."/>
        </authorList>
    </citation>
    <scope>NUCLEOTIDE SEQUENCE</scope>
    <source>
        <strain evidence="3">Porto Alegre</strain>
    </source>
</reference>